<dbReference type="Gene3D" id="3.40.30.10">
    <property type="entry name" value="Glutaredoxin"/>
    <property type="match status" value="1"/>
</dbReference>
<dbReference type="GO" id="GO:0006749">
    <property type="term" value="P:glutathione metabolic process"/>
    <property type="evidence" value="ECO:0007669"/>
    <property type="project" value="InterPro"/>
</dbReference>
<comment type="catalytic activity">
    <reaction evidence="4">
        <text>RX + glutathione = an S-substituted glutathione + a halide anion + H(+)</text>
        <dbReference type="Rhea" id="RHEA:16437"/>
        <dbReference type="ChEBI" id="CHEBI:15378"/>
        <dbReference type="ChEBI" id="CHEBI:16042"/>
        <dbReference type="ChEBI" id="CHEBI:17792"/>
        <dbReference type="ChEBI" id="CHEBI:57925"/>
        <dbReference type="ChEBI" id="CHEBI:90779"/>
        <dbReference type="EC" id="2.5.1.18"/>
    </reaction>
</comment>
<feature type="domain" description="GST C-terminal" evidence="7">
    <location>
        <begin position="86"/>
        <end position="217"/>
    </location>
</feature>
<evidence type="ECO:0000256" key="4">
    <source>
        <dbReference type="ARBA" id="ARBA00047960"/>
    </source>
</evidence>
<dbReference type="Pfam" id="PF00043">
    <property type="entry name" value="GST_C"/>
    <property type="match status" value="1"/>
</dbReference>
<evidence type="ECO:0000259" key="7">
    <source>
        <dbReference type="PROSITE" id="PS50405"/>
    </source>
</evidence>
<evidence type="ECO:0000313" key="9">
    <source>
        <dbReference type="Proteomes" id="UP000325577"/>
    </source>
</evidence>
<dbReference type="Gene3D" id="1.20.1050.10">
    <property type="match status" value="1"/>
</dbReference>
<dbReference type="InterPro" id="IPR004045">
    <property type="entry name" value="Glutathione_S-Trfase_N"/>
</dbReference>
<keyword evidence="3" id="KW-0808">Transferase</keyword>
<dbReference type="Pfam" id="PF02798">
    <property type="entry name" value="GST_N"/>
    <property type="match status" value="1"/>
</dbReference>
<dbReference type="Proteomes" id="UP000325577">
    <property type="component" value="Linkage Group LG21"/>
</dbReference>
<evidence type="ECO:0000256" key="3">
    <source>
        <dbReference type="ARBA" id="ARBA00022679"/>
    </source>
</evidence>
<dbReference type="PROSITE" id="PS50404">
    <property type="entry name" value="GST_NTER"/>
    <property type="match status" value="1"/>
</dbReference>
<dbReference type="OrthoDB" id="202840at2759"/>
<evidence type="ECO:0000259" key="6">
    <source>
        <dbReference type="PROSITE" id="PS50404"/>
    </source>
</evidence>
<dbReference type="SFLD" id="SFLDG00358">
    <property type="entry name" value="Main_(cytGST)"/>
    <property type="match status" value="1"/>
</dbReference>
<feature type="domain" description="GST N-terminal" evidence="6">
    <location>
        <begin position="2"/>
        <end position="81"/>
    </location>
</feature>
<dbReference type="InterPro" id="IPR045073">
    <property type="entry name" value="Omega/Tau-like"/>
</dbReference>
<dbReference type="InterPro" id="IPR036249">
    <property type="entry name" value="Thioredoxin-like_sf"/>
</dbReference>
<dbReference type="FunFam" id="1.20.1050.10:FF:000012">
    <property type="entry name" value="Tau class glutathione S-transferase"/>
    <property type="match status" value="1"/>
</dbReference>
<dbReference type="SFLD" id="SFLDG01152">
    <property type="entry name" value="Main.3:_Omega-_and_Tau-like"/>
    <property type="match status" value="1"/>
</dbReference>
<dbReference type="InterPro" id="IPR040079">
    <property type="entry name" value="Glutathione_S-Trfase"/>
</dbReference>
<dbReference type="PANTHER" id="PTHR11260">
    <property type="entry name" value="GLUTATHIONE S-TRANSFERASE, GST, SUPERFAMILY, GST DOMAIN CONTAINING"/>
    <property type="match status" value="1"/>
</dbReference>
<sequence>MEEVKLHGTWPSPFSYRVKWALQLKGIAYEYIEQDTSNKSPLLLQLNPVYKKSPILVHGGKPICESLVILEYIEETWPENPLLPTDPYDKAIARFWAKFADDKGAMMWTMLGTTGEEHEKAIKDILESLRTIEEHALAEKKFFCGEKIGITDFAFVGIVYWLEVIEEILGLKLLEAESFPRLHAWIKTFKEEPIIKENLPDKEKTFAHLKRRREREILLASS</sequence>
<evidence type="ECO:0000256" key="1">
    <source>
        <dbReference type="ARBA" id="ARBA00009929"/>
    </source>
</evidence>
<dbReference type="InterPro" id="IPR036282">
    <property type="entry name" value="Glutathione-S-Trfase_C_sf"/>
</dbReference>
<accession>A0A5J5AEJ7</accession>
<organism evidence="8 9">
    <name type="scientific">Nyssa sinensis</name>
    <dbReference type="NCBI Taxonomy" id="561372"/>
    <lineage>
        <taxon>Eukaryota</taxon>
        <taxon>Viridiplantae</taxon>
        <taxon>Streptophyta</taxon>
        <taxon>Embryophyta</taxon>
        <taxon>Tracheophyta</taxon>
        <taxon>Spermatophyta</taxon>
        <taxon>Magnoliopsida</taxon>
        <taxon>eudicotyledons</taxon>
        <taxon>Gunneridae</taxon>
        <taxon>Pentapetalae</taxon>
        <taxon>asterids</taxon>
        <taxon>Cornales</taxon>
        <taxon>Nyssaceae</taxon>
        <taxon>Nyssa</taxon>
    </lineage>
</organism>
<evidence type="ECO:0000313" key="8">
    <source>
        <dbReference type="EMBL" id="KAA8527857.1"/>
    </source>
</evidence>
<dbReference type="EMBL" id="CM018045">
    <property type="protein sequence ID" value="KAA8527857.1"/>
    <property type="molecule type" value="Genomic_DNA"/>
</dbReference>
<dbReference type="CDD" id="cd03058">
    <property type="entry name" value="GST_N_Tau"/>
    <property type="match status" value="1"/>
</dbReference>
<dbReference type="GO" id="GO:0004364">
    <property type="term" value="F:glutathione transferase activity"/>
    <property type="evidence" value="ECO:0007669"/>
    <property type="project" value="UniProtKB-EC"/>
</dbReference>
<keyword evidence="9" id="KW-1185">Reference proteome</keyword>
<dbReference type="SUPFAM" id="SSF47616">
    <property type="entry name" value="GST C-terminal domain-like"/>
    <property type="match status" value="1"/>
</dbReference>
<gene>
    <name evidence="8" type="ORF">F0562_035274</name>
</gene>
<dbReference type="PROSITE" id="PS50405">
    <property type="entry name" value="GST_CTER"/>
    <property type="match status" value="1"/>
</dbReference>
<comment type="similarity">
    <text evidence="1">Belongs to the GST superfamily. HSP26 family.</text>
</comment>
<dbReference type="GO" id="GO:0005737">
    <property type="term" value="C:cytoplasm"/>
    <property type="evidence" value="ECO:0007669"/>
    <property type="project" value="TreeGrafter"/>
</dbReference>
<dbReference type="EC" id="2.5.1.18" evidence="2"/>
<dbReference type="SUPFAM" id="SSF52833">
    <property type="entry name" value="Thioredoxin-like"/>
    <property type="match status" value="1"/>
</dbReference>
<dbReference type="AlphaFoldDB" id="A0A5J5AEJ7"/>
<dbReference type="InterPro" id="IPR004046">
    <property type="entry name" value="GST_C"/>
</dbReference>
<dbReference type="CDD" id="cd03185">
    <property type="entry name" value="GST_C_Tau"/>
    <property type="match status" value="1"/>
</dbReference>
<dbReference type="SFLD" id="SFLDS00019">
    <property type="entry name" value="Glutathione_Transferase_(cytos"/>
    <property type="match status" value="1"/>
</dbReference>
<proteinExistence type="inferred from homology"/>
<dbReference type="InterPro" id="IPR010987">
    <property type="entry name" value="Glutathione-S-Trfase_C-like"/>
</dbReference>
<dbReference type="PANTHER" id="PTHR11260:SF679">
    <property type="entry name" value="GLUTATHIONE TRANSFERASE"/>
    <property type="match status" value="1"/>
</dbReference>
<dbReference type="InterPro" id="IPR045074">
    <property type="entry name" value="GST_C_Tau"/>
</dbReference>
<evidence type="ECO:0000256" key="2">
    <source>
        <dbReference type="ARBA" id="ARBA00012452"/>
    </source>
</evidence>
<reference evidence="8 9" key="1">
    <citation type="submission" date="2019-09" db="EMBL/GenBank/DDBJ databases">
        <title>A chromosome-level genome assembly of the Chinese tupelo Nyssa sinensis.</title>
        <authorList>
            <person name="Yang X."/>
            <person name="Kang M."/>
            <person name="Yang Y."/>
            <person name="Xiong H."/>
            <person name="Wang M."/>
            <person name="Zhang Z."/>
            <person name="Wang Z."/>
            <person name="Wu H."/>
            <person name="Ma T."/>
            <person name="Liu J."/>
            <person name="Xi Z."/>
        </authorList>
    </citation>
    <scope>NUCLEOTIDE SEQUENCE [LARGE SCALE GENOMIC DNA]</scope>
    <source>
        <strain evidence="8">J267</strain>
        <tissue evidence="8">Leaf</tissue>
    </source>
</reference>
<evidence type="ECO:0000256" key="5">
    <source>
        <dbReference type="ARBA" id="ARBA00071370"/>
    </source>
</evidence>
<name>A0A5J5AEJ7_9ASTE</name>
<protein>
    <recommendedName>
        <fullName evidence="5">Probable glutathione S-transferase</fullName>
        <ecNumber evidence="2">2.5.1.18</ecNumber>
    </recommendedName>
</protein>
<dbReference type="FunFam" id="3.40.30.10:FF:000014">
    <property type="entry name" value="Tau class glutathione S-transferase"/>
    <property type="match status" value="1"/>
</dbReference>